<feature type="transmembrane region" description="Helical" evidence="1">
    <location>
        <begin position="36"/>
        <end position="53"/>
    </location>
</feature>
<feature type="transmembrane region" description="Helical" evidence="1">
    <location>
        <begin position="101"/>
        <end position="119"/>
    </location>
</feature>
<dbReference type="KEGG" id="fmr:Fuma_01609"/>
<evidence type="ECO:0000256" key="1">
    <source>
        <dbReference type="SAM" id="Phobius"/>
    </source>
</evidence>
<keyword evidence="1" id="KW-1133">Transmembrane helix</keyword>
<dbReference type="EMBL" id="CP017641">
    <property type="protein sequence ID" value="APZ92008.1"/>
    <property type="molecule type" value="Genomic_DNA"/>
</dbReference>
<feature type="transmembrane region" description="Helical" evidence="1">
    <location>
        <begin position="60"/>
        <end position="81"/>
    </location>
</feature>
<sequence>MNASPQPIAWLRAMLGAATGSVTGYFAFLLLASQGFYALALPGACLGLSAGCLSGRRSVAIGVCCGLLALCLGGFTEWRFAPFVKDGSLAYFIAHVHQLKPVTLIMITVGGLFGFWFGMGRDRVVVNREIPPSRE</sequence>
<dbReference type="RefSeq" id="WP_077023675.1">
    <property type="nucleotide sequence ID" value="NZ_CP017641.1"/>
</dbReference>
<protein>
    <submittedName>
        <fullName evidence="2">Uncharacterized protein</fullName>
    </submittedName>
</protein>
<keyword evidence="1" id="KW-0472">Membrane</keyword>
<keyword evidence="3" id="KW-1185">Reference proteome</keyword>
<keyword evidence="1" id="KW-0812">Transmembrane</keyword>
<name>A0A1P8WD56_9PLAN</name>
<reference evidence="2 3" key="1">
    <citation type="journal article" date="2016" name="Front. Microbiol.">
        <title>Fuerstia marisgermanicae gen. nov., sp. nov., an Unusual Member of the Phylum Planctomycetes from the German Wadden Sea.</title>
        <authorList>
            <person name="Kohn T."/>
            <person name="Heuer A."/>
            <person name="Jogler M."/>
            <person name="Vollmers J."/>
            <person name="Boedeker C."/>
            <person name="Bunk B."/>
            <person name="Rast P."/>
            <person name="Borchert D."/>
            <person name="Glockner I."/>
            <person name="Freese H.M."/>
            <person name="Klenk H.P."/>
            <person name="Overmann J."/>
            <person name="Kaster A.K."/>
            <person name="Rohde M."/>
            <person name="Wiegand S."/>
            <person name="Jogler C."/>
        </authorList>
    </citation>
    <scope>NUCLEOTIDE SEQUENCE [LARGE SCALE GENOMIC DNA]</scope>
    <source>
        <strain evidence="2 3">NH11</strain>
    </source>
</reference>
<feature type="transmembrane region" description="Helical" evidence="1">
    <location>
        <begin position="9"/>
        <end position="30"/>
    </location>
</feature>
<dbReference type="AlphaFoldDB" id="A0A1P8WD56"/>
<organism evidence="2 3">
    <name type="scientific">Fuerstiella marisgermanici</name>
    <dbReference type="NCBI Taxonomy" id="1891926"/>
    <lineage>
        <taxon>Bacteria</taxon>
        <taxon>Pseudomonadati</taxon>
        <taxon>Planctomycetota</taxon>
        <taxon>Planctomycetia</taxon>
        <taxon>Planctomycetales</taxon>
        <taxon>Planctomycetaceae</taxon>
        <taxon>Fuerstiella</taxon>
    </lineage>
</organism>
<gene>
    <name evidence="2" type="ORF">Fuma_01609</name>
</gene>
<dbReference type="Proteomes" id="UP000187735">
    <property type="component" value="Chromosome"/>
</dbReference>
<dbReference type="OrthoDB" id="215758at2"/>
<evidence type="ECO:0000313" key="2">
    <source>
        <dbReference type="EMBL" id="APZ92008.1"/>
    </source>
</evidence>
<evidence type="ECO:0000313" key="3">
    <source>
        <dbReference type="Proteomes" id="UP000187735"/>
    </source>
</evidence>
<accession>A0A1P8WD56</accession>
<proteinExistence type="predicted"/>